<comment type="caution">
    <text evidence="2">The sequence shown here is derived from an EMBL/GenBank/DDBJ whole genome shotgun (WGS) entry which is preliminary data.</text>
</comment>
<evidence type="ECO:0008006" key="4">
    <source>
        <dbReference type="Google" id="ProtNLM"/>
    </source>
</evidence>
<organism evidence="2 3">
    <name type="scientific">Hymenobacter gummosus</name>
    <dbReference type="NCBI Taxonomy" id="1776032"/>
    <lineage>
        <taxon>Bacteria</taxon>
        <taxon>Pseudomonadati</taxon>
        <taxon>Bacteroidota</taxon>
        <taxon>Cytophagia</taxon>
        <taxon>Cytophagales</taxon>
        <taxon>Hymenobacteraceae</taxon>
        <taxon>Hymenobacter</taxon>
    </lineage>
</organism>
<keyword evidence="3" id="KW-1185">Reference proteome</keyword>
<dbReference type="PROSITE" id="PS51257">
    <property type="entry name" value="PROKAR_LIPOPROTEIN"/>
    <property type="match status" value="1"/>
</dbReference>
<gene>
    <name evidence="2" type="ORF">EJV47_03645</name>
</gene>
<sequence length="185" mass="21208">MLRIRLLLAALATAALQLTTACVEAPEYPDEPSIEFDDIKVERVDAPAPATDYNRIFITVKYKDGDNDLGLSDADRQTAPFNDPNSEYRFNYYLKVFYFDQWLNEFREYSFGSFNYNGVFDRLPTGSDKPQPIRGDLKYEPAKGLGFDVNTPPFRTGSRVKFEVQIVDRKLHKSNAVMTREVVMP</sequence>
<dbReference type="AlphaFoldDB" id="A0A431U735"/>
<name>A0A431U735_9BACT</name>
<proteinExistence type="predicted"/>
<dbReference type="RefSeq" id="WP_126691788.1">
    <property type="nucleotide sequence ID" value="NZ_RXOF01000002.1"/>
</dbReference>
<evidence type="ECO:0000256" key="1">
    <source>
        <dbReference type="SAM" id="SignalP"/>
    </source>
</evidence>
<feature type="signal peptide" evidence="1">
    <location>
        <begin position="1"/>
        <end position="25"/>
    </location>
</feature>
<evidence type="ECO:0000313" key="3">
    <source>
        <dbReference type="Proteomes" id="UP000282184"/>
    </source>
</evidence>
<evidence type="ECO:0000313" key="2">
    <source>
        <dbReference type="EMBL" id="RTQ52131.1"/>
    </source>
</evidence>
<keyword evidence="1" id="KW-0732">Signal</keyword>
<dbReference type="OrthoDB" id="980982at2"/>
<protein>
    <recommendedName>
        <fullName evidence="4">DUF3823 domain-containing protein</fullName>
    </recommendedName>
</protein>
<accession>A0A431U735</accession>
<feature type="chain" id="PRO_5019433683" description="DUF3823 domain-containing protein" evidence="1">
    <location>
        <begin position="26"/>
        <end position="185"/>
    </location>
</feature>
<dbReference type="EMBL" id="RXOF01000002">
    <property type="protein sequence ID" value="RTQ52131.1"/>
    <property type="molecule type" value="Genomic_DNA"/>
</dbReference>
<reference evidence="2 3" key="1">
    <citation type="submission" date="2018-12" db="EMBL/GenBank/DDBJ databases">
        <title>Hymenobacter gummosus sp. nov., isolated from a spring.</title>
        <authorList>
            <person name="Nie L."/>
        </authorList>
    </citation>
    <scope>NUCLEOTIDE SEQUENCE [LARGE SCALE GENOMIC DNA]</scope>
    <source>
        <strain evidence="2 3">KCTC 52166</strain>
    </source>
</reference>
<dbReference type="Proteomes" id="UP000282184">
    <property type="component" value="Unassembled WGS sequence"/>
</dbReference>